<accession>A0A5F0YF36</accession>
<protein>
    <submittedName>
        <fullName evidence="2">AAA family ATPase</fullName>
    </submittedName>
</protein>
<dbReference type="InterPro" id="IPR027417">
    <property type="entry name" value="P-loop_NTPase"/>
</dbReference>
<dbReference type="PANTHER" id="PTHR13696:SF99">
    <property type="entry name" value="COBYRINIC ACID AC-DIAMIDE SYNTHASE"/>
    <property type="match status" value="1"/>
</dbReference>
<dbReference type="SUPFAM" id="SSF52540">
    <property type="entry name" value="P-loop containing nucleoside triphosphate hydrolases"/>
    <property type="match status" value="1"/>
</dbReference>
<dbReference type="InterPro" id="IPR002586">
    <property type="entry name" value="CobQ/CobB/MinD/ParA_Nub-bd_dom"/>
</dbReference>
<feature type="domain" description="CobQ/CobB/MinD/ParA nucleotide binding" evidence="1">
    <location>
        <begin position="4"/>
        <end position="132"/>
    </location>
</feature>
<proteinExistence type="predicted"/>
<dbReference type="EMBL" id="CP061857">
    <property type="protein sequence ID" value="QOD59024.1"/>
    <property type="molecule type" value="Genomic_DNA"/>
</dbReference>
<reference evidence="2 3" key="1">
    <citation type="submission" date="2020-09" db="EMBL/GenBank/DDBJ databases">
        <title>Complete, closed and curated genome sequences of Photobacterium damselae subsp. piscicida isolates from Australia indicate localised evolution and additional plasmid-borne pathogenicity mechanisms.</title>
        <authorList>
            <person name="Baseggio L."/>
            <person name="Silayeva O."/>
            <person name="Buller N."/>
            <person name="Landos M."/>
            <person name="Engelstaedter J."/>
            <person name="Barnes A.C."/>
        </authorList>
    </citation>
    <scope>NUCLEOTIDE SEQUENCE [LARGE SCALE GENOMIC DNA]</scope>
    <source>
        <strain evidence="2 3">AS-16-0540-1</strain>
        <plasmid evidence="2 3">pPHDP70</plasmid>
    </source>
</reference>
<dbReference type="PANTHER" id="PTHR13696">
    <property type="entry name" value="P-LOOP CONTAINING NUCLEOSIDE TRIPHOSPHATE HYDROLASE"/>
    <property type="match status" value="1"/>
</dbReference>
<evidence type="ECO:0000259" key="1">
    <source>
        <dbReference type="Pfam" id="PF01656"/>
    </source>
</evidence>
<keyword evidence="2" id="KW-0614">Plasmid</keyword>
<dbReference type="Gene3D" id="3.40.50.300">
    <property type="entry name" value="P-loop containing nucleotide triphosphate hydrolases"/>
    <property type="match status" value="1"/>
</dbReference>
<evidence type="ECO:0000313" key="2">
    <source>
        <dbReference type="EMBL" id="QOD59024.1"/>
    </source>
</evidence>
<geneLocation type="plasmid" evidence="2 3">
    <name>pPHDP70</name>
</geneLocation>
<organism evidence="2 3">
    <name type="scientific">Photobacterium damsela subsp. piscicida</name>
    <name type="common">Pasteurella piscicida</name>
    <dbReference type="NCBI Taxonomy" id="38294"/>
    <lineage>
        <taxon>Bacteria</taxon>
        <taxon>Pseudomonadati</taxon>
        <taxon>Pseudomonadota</taxon>
        <taxon>Gammaproteobacteria</taxon>
        <taxon>Vibrionales</taxon>
        <taxon>Vibrionaceae</taxon>
        <taxon>Photobacterium</taxon>
    </lineage>
</organism>
<name>A0A5F0YF36_PHODP</name>
<dbReference type="Pfam" id="PF01656">
    <property type="entry name" value="CbiA"/>
    <property type="match status" value="1"/>
</dbReference>
<evidence type="ECO:0000313" key="3">
    <source>
        <dbReference type="Proteomes" id="UP000516656"/>
    </source>
</evidence>
<dbReference type="Proteomes" id="UP000516656">
    <property type="component" value="Plasmid pPHDP70"/>
</dbReference>
<dbReference type="CDD" id="cd02042">
    <property type="entry name" value="ParAB_family"/>
    <property type="match status" value="1"/>
</dbReference>
<dbReference type="InterPro" id="IPR050678">
    <property type="entry name" value="DNA_Partitioning_ATPase"/>
</dbReference>
<dbReference type="RefSeq" id="WP_135300535.1">
    <property type="nucleotide sequence ID" value="NZ_CP061864.1"/>
</dbReference>
<dbReference type="AlphaFoldDB" id="A0A5F0YF36"/>
<gene>
    <name evidence="2" type="ORF">IC627_22610</name>
</gene>
<sequence>MTIISIANPKGGVGKTTTSLGLSAALNADIVIEKDLDNELSELNIIRESYGYAPIPVASPKTANELGKLIERGWNGELVIIDCGGFDSDLVRISIAASDAVIVPSSDCSIELRKLLKADQMFSEIRHNTNSQFKVFLLKAKISHNTTDFSIFEEIANTSENFELLESRLTYLKQDHNKAMLRGLSVVEDKRTRGSKAAREIKAVANEIKNKLALN</sequence>